<dbReference type="EMBL" id="BAJS01000030">
    <property type="protein sequence ID" value="GAK37858.1"/>
    <property type="molecule type" value="Genomic_DNA"/>
</dbReference>
<accession>A0A069D4P4</accession>
<evidence type="ECO:0000256" key="2">
    <source>
        <dbReference type="ARBA" id="ARBA00023136"/>
    </source>
</evidence>
<dbReference type="Gene3D" id="2.170.130.10">
    <property type="entry name" value="TonB-dependent receptor, plug domain"/>
    <property type="match status" value="1"/>
</dbReference>
<dbReference type="AlphaFoldDB" id="A0A069D4P4"/>
<comment type="subcellular location">
    <subcellularLocation>
        <location evidence="1">Cell outer membrane</location>
    </subcellularLocation>
</comment>
<evidence type="ECO:0000259" key="4">
    <source>
        <dbReference type="Pfam" id="PF07715"/>
    </source>
</evidence>
<evidence type="ECO:0000313" key="6">
    <source>
        <dbReference type="Proteomes" id="UP000027601"/>
    </source>
</evidence>
<dbReference type="Pfam" id="PF07715">
    <property type="entry name" value="Plug"/>
    <property type="match status" value="1"/>
</dbReference>
<keyword evidence="2" id="KW-0472">Membrane</keyword>
<dbReference type="OrthoDB" id="1075473at2"/>
<comment type="caution">
    <text evidence="5">The sequence shown here is derived from an EMBL/GenBank/DDBJ whole genome shotgun (WGS) entry which is preliminary data.</text>
</comment>
<reference evidence="5 6" key="1">
    <citation type="journal article" date="2015" name="Microbes Environ.">
        <title>Distribution and evolution of nitrogen fixation genes in the phylum bacteroidetes.</title>
        <authorList>
            <person name="Inoue J."/>
            <person name="Oshima K."/>
            <person name="Suda W."/>
            <person name="Sakamoto M."/>
            <person name="Iino T."/>
            <person name="Noda S."/>
            <person name="Hongoh Y."/>
            <person name="Hattori M."/>
            <person name="Ohkuma M."/>
        </authorList>
    </citation>
    <scope>NUCLEOTIDE SEQUENCE [LARGE SCALE GENOMIC DNA]</scope>
    <source>
        <strain evidence="5 6">JCM 15093</strain>
    </source>
</reference>
<evidence type="ECO:0000256" key="1">
    <source>
        <dbReference type="ARBA" id="ARBA00004442"/>
    </source>
</evidence>
<dbReference type="RefSeq" id="WP_034782254.1">
    <property type="nucleotide sequence ID" value="NZ_ATZI01000018.1"/>
</dbReference>
<dbReference type="InterPro" id="IPR012910">
    <property type="entry name" value="Plug_dom"/>
</dbReference>
<evidence type="ECO:0000256" key="3">
    <source>
        <dbReference type="ARBA" id="ARBA00023237"/>
    </source>
</evidence>
<dbReference type="InterPro" id="IPR037066">
    <property type="entry name" value="Plug_dom_sf"/>
</dbReference>
<keyword evidence="3" id="KW-0998">Cell outer membrane</keyword>
<dbReference type="Pfam" id="PF13715">
    <property type="entry name" value="CarbopepD_reg_2"/>
    <property type="match status" value="1"/>
</dbReference>
<keyword evidence="5" id="KW-0675">Receptor</keyword>
<keyword evidence="6" id="KW-1185">Reference proteome</keyword>
<dbReference type="Gene3D" id="2.60.40.1120">
    <property type="entry name" value="Carboxypeptidase-like, regulatory domain"/>
    <property type="match status" value="1"/>
</dbReference>
<proteinExistence type="predicted"/>
<dbReference type="Gene3D" id="2.40.170.20">
    <property type="entry name" value="TonB-dependent receptor, beta-barrel domain"/>
    <property type="match status" value="1"/>
</dbReference>
<sequence>MKYFFKRTLLFILLIYCGGEMLYSQSKAEISGIVKDKTNEPLIGANVFIYKTIEGGITNNDGKFKFVTTKTEADTVTLIVSYLGFKDYKITSNVSRLKNLEITLELKDIAIDEVVVVASSFNFGSDGNKLKKMNSLDIVMTGSSNGDIYAALQSLPGTQKVGENGRLYVRGGESDETQTFINGMHVLEPYTTNAENSVQRSRFSPFLFKGINLTLGGYGAEYGQALSSVLPMQTTDVSSGDKLGISVSPFSFNLGGTISQKKSSISFNGDYMNMHLYNKAFPDKYNWVNPYQKISGQGQYKIEFNPNNILKVYLGYDYTSFKQKVEGTFDKTNKRNLSLREHNVYINTTYRSFFNNGYSLFLGAAGSIVKDKMDNALVNDDDYKNNRQEIHLKATVDKSFSNIYKTSFGGEAFLRKSVKDYSILQENIQRKYDLGYDVLSFYTDNNLKLHKGLYFNFSGRMEYQTNNKKWTLLPRTTLSYIPNNSLQFSVIYGSYSQSTKDDILALNRKDLKQELSNHFIFSMAYNKPGLVFRIEPYYKKYKKLPLLEDGIYLSKGYGHSKGIDLFLEEEVLIKNLRSTIAYSYNDSKRLYLDYPVLSQPQYATSHNFNISFRYYLSPIKTYVGASNLFASGRPYHNPNKTGYMNSKTSPYNSLDLNLTFLLKPNIILYTSVTNILGRNNIFNYNYSSTRGSDNIYHGVPVVSSRERFFYVGLFISLNNTKAYEISNF</sequence>
<dbReference type="Proteomes" id="UP000027601">
    <property type="component" value="Unassembled WGS sequence"/>
</dbReference>
<protein>
    <submittedName>
        <fullName evidence="5">Probable outer membrane receptor protein</fullName>
    </submittedName>
</protein>
<evidence type="ECO:0000313" key="5">
    <source>
        <dbReference type="EMBL" id="GAK37858.1"/>
    </source>
</evidence>
<dbReference type="InterPro" id="IPR036942">
    <property type="entry name" value="Beta-barrel_TonB_sf"/>
</dbReference>
<dbReference type="InterPro" id="IPR008969">
    <property type="entry name" value="CarboxyPept-like_regulatory"/>
</dbReference>
<name>A0A069D4P4_9BACE</name>
<dbReference type="SUPFAM" id="SSF49464">
    <property type="entry name" value="Carboxypeptidase regulatory domain-like"/>
    <property type="match status" value="1"/>
</dbReference>
<feature type="domain" description="TonB-dependent receptor plug" evidence="4">
    <location>
        <begin position="145"/>
        <end position="224"/>
    </location>
</feature>
<gene>
    <name evidence="5" type="ORF">JCM15093_3144</name>
</gene>
<dbReference type="GO" id="GO:0009279">
    <property type="term" value="C:cell outer membrane"/>
    <property type="evidence" value="ECO:0007669"/>
    <property type="project" value="UniProtKB-SubCell"/>
</dbReference>
<dbReference type="SUPFAM" id="SSF56935">
    <property type="entry name" value="Porins"/>
    <property type="match status" value="1"/>
</dbReference>
<organism evidence="5 6">
    <name type="scientific">Bacteroides graminisolvens DSM 19988 = JCM 15093</name>
    <dbReference type="NCBI Taxonomy" id="1121097"/>
    <lineage>
        <taxon>Bacteria</taxon>
        <taxon>Pseudomonadati</taxon>
        <taxon>Bacteroidota</taxon>
        <taxon>Bacteroidia</taxon>
        <taxon>Bacteroidales</taxon>
        <taxon>Bacteroidaceae</taxon>
        <taxon>Bacteroides</taxon>
    </lineage>
</organism>
<dbReference type="STRING" id="1121097.GCA_000428125_02844"/>
<dbReference type="eggNOG" id="COG4206">
    <property type="taxonomic scope" value="Bacteria"/>
</dbReference>